<dbReference type="OrthoDB" id="4036526at2759"/>
<evidence type="ECO:0000313" key="1">
    <source>
        <dbReference type="EMBL" id="SCV02277.1"/>
    </source>
</evidence>
<organism evidence="1 2">
    <name type="scientific">Lachancea nothofagi CBS 11611</name>
    <dbReference type="NCBI Taxonomy" id="1266666"/>
    <lineage>
        <taxon>Eukaryota</taxon>
        <taxon>Fungi</taxon>
        <taxon>Dikarya</taxon>
        <taxon>Ascomycota</taxon>
        <taxon>Saccharomycotina</taxon>
        <taxon>Saccharomycetes</taxon>
        <taxon>Saccharomycetales</taxon>
        <taxon>Saccharomycetaceae</taxon>
        <taxon>Lachancea</taxon>
    </lineage>
</organism>
<keyword evidence="2" id="KW-1185">Reference proteome</keyword>
<name>A0A1G4KD05_9SACH</name>
<reference evidence="2" key="1">
    <citation type="submission" date="2016-03" db="EMBL/GenBank/DDBJ databases">
        <authorList>
            <person name="Devillers Hugo."/>
        </authorList>
    </citation>
    <scope>NUCLEOTIDE SEQUENCE [LARGE SCALE GENOMIC DNA]</scope>
</reference>
<proteinExistence type="predicted"/>
<evidence type="ECO:0000313" key="2">
    <source>
        <dbReference type="Proteomes" id="UP000189911"/>
    </source>
</evidence>
<protein>
    <submittedName>
        <fullName evidence="1">LANO_0F16446g1_1</fullName>
    </submittedName>
</protein>
<gene>
    <name evidence="1" type="ORF">LANO_0F16446G</name>
</gene>
<accession>A0A1G4KD05</accession>
<dbReference type="Proteomes" id="UP000189911">
    <property type="component" value="Chromosome F"/>
</dbReference>
<dbReference type="AlphaFoldDB" id="A0A1G4KD05"/>
<dbReference type="EMBL" id="LT598452">
    <property type="protein sequence ID" value="SCV02277.1"/>
    <property type="molecule type" value="Genomic_DNA"/>
</dbReference>
<sequence>MSRSIVCIGDFIEKYHVPDEVCARFLPHHSDVCVVSKPEFEQFQNPLKRQASETIESLQLKKPGPNSSASVLEEFNNTLGETQQSLTISHIESYLETSFEILDSAPNVSVQESSIFMCMSSEFCDAEKVDILQSSEGPFLTTDRSSPPL</sequence>